<evidence type="ECO:0000259" key="2">
    <source>
        <dbReference type="Pfam" id="PF01052"/>
    </source>
</evidence>
<dbReference type="InterPro" id="IPR001543">
    <property type="entry name" value="FliN-like_C"/>
</dbReference>
<feature type="domain" description="Flagellar motor switch protein FliN-like C-terminal" evidence="2">
    <location>
        <begin position="214"/>
        <end position="283"/>
    </location>
</feature>
<organism evidence="3 4">
    <name type="scientific">Roseobacter fucihabitans</name>
    <dbReference type="NCBI Taxonomy" id="1537242"/>
    <lineage>
        <taxon>Bacteria</taxon>
        <taxon>Pseudomonadati</taxon>
        <taxon>Pseudomonadota</taxon>
        <taxon>Alphaproteobacteria</taxon>
        <taxon>Rhodobacterales</taxon>
        <taxon>Roseobacteraceae</taxon>
        <taxon>Roseobacter</taxon>
    </lineage>
</organism>
<accession>A0ABZ2BU23</accession>
<reference evidence="3 4" key="1">
    <citation type="submission" date="2015-07" db="EMBL/GenBank/DDBJ databases">
        <authorList>
            <person name="Voget S."/>
            <person name="Dogs M."/>
            <person name="Brinkhoff T.H."/>
            <person name="Daniel R."/>
        </authorList>
    </citation>
    <scope>NUCLEOTIDE SEQUENCE [LARGE SCALE GENOMIC DNA]</scope>
    <source>
        <strain evidence="3 4">B14</strain>
    </source>
</reference>
<dbReference type="Pfam" id="PF01052">
    <property type="entry name" value="FliMN_C"/>
    <property type="match status" value="1"/>
</dbReference>
<dbReference type="SUPFAM" id="SSF101801">
    <property type="entry name" value="Surface presentation of antigens (SPOA)"/>
    <property type="match status" value="1"/>
</dbReference>
<feature type="compositionally biased region" description="Basic and acidic residues" evidence="1">
    <location>
        <begin position="274"/>
        <end position="296"/>
    </location>
</feature>
<dbReference type="Proteomes" id="UP001318682">
    <property type="component" value="Chromosome"/>
</dbReference>
<evidence type="ECO:0000313" key="4">
    <source>
        <dbReference type="Proteomes" id="UP001318682"/>
    </source>
</evidence>
<sequence>MSVLQRKAQAGKQEHQARAMSVPKALRVSIAKVADEIFEMALAVIGATQELCGGDDLSTKIEEGSLLVLLDGPRGCAGGAILGPELVAAVIQQQTMGKVFDVSSSDRELTETDAALCAPLLDAVFQRAHGLLERDSDRDILCPYKFGARVETPRLFALALDELEYHLFKLTIDIAGGTGQSGLTLLLPVLEKGAGAAEPDEPEVPKPVQTLEKSVMNIKAELTAVLARLRIPIVELGRLSPGDVLTLDPDAFDSVEIVTRDRRVISRGSMGQLEGKRAVQLENRDSDAGRSNKPLEQRGPMGLPNRPAVPGPAVGNASEGLPEIGLDAIEHESFEVPDLPDLPALDDAGDLPDFSDLPGLSEDGGLPELPDLPDLPDLEGDGTLPSLEDLPDFKIA</sequence>
<name>A0ABZ2BU23_9RHOB</name>
<dbReference type="RefSeq" id="WP_187428772.1">
    <property type="nucleotide sequence ID" value="NZ_CP143423.1"/>
</dbReference>
<dbReference type="Gene3D" id="2.30.330.10">
    <property type="entry name" value="SpoA-like"/>
    <property type="match status" value="1"/>
</dbReference>
<proteinExistence type="predicted"/>
<keyword evidence="4" id="KW-1185">Reference proteome</keyword>
<protein>
    <recommendedName>
        <fullName evidence="2">Flagellar motor switch protein FliN-like C-terminal domain-containing protein</fullName>
    </recommendedName>
</protein>
<gene>
    <name evidence="3" type="ORF">ROLI_017830</name>
</gene>
<evidence type="ECO:0000256" key="1">
    <source>
        <dbReference type="SAM" id="MobiDB-lite"/>
    </source>
</evidence>
<feature type="region of interest" description="Disordered" evidence="1">
    <location>
        <begin position="269"/>
        <end position="320"/>
    </location>
</feature>
<reference evidence="4" key="2">
    <citation type="submission" date="2024-01" db="EMBL/GenBank/DDBJ databases">
        <title>Roseobacter fucihabitans sp. nov., isolated from the brown alga Fucus spiralis.</title>
        <authorList>
            <person name="Hahnke S."/>
            <person name="Berger M."/>
            <person name="Schlingloff A."/>
            <person name="Athale I."/>
            <person name="Neumann-Schaal M."/>
            <person name="Adenaya A."/>
            <person name="Poehlein A."/>
            <person name="Daniel R."/>
            <person name="Pertersen J."/>
            <person name="Brinkhoff T."/>
        </authorList>
    </citation>
    <scope>NUCLEOTIDE SEQUENCE [LARGE SCALE GENOMIC DNA]</scope>
    <source>
        <strain evidence="4">B14</strain>
    </source>
</reference>
<dbReference type="EMBL" id="CP143423">
    <property type="protein sequence ID" value="WVX48702.1"/>
    <property type="molecule type" value="Genomic_DNA"/>
</dbReference>
<feature type="region of interest" description="Disordered" evidence="1">
    <location>
        <begin position="338"/>
        <end position="396"/>
    </location>
</feature>
<evidence type="ECO:0000313" key="3">
    <source>
        <dbReference type="EMBL" id="WVX48702.1"/>
    </source>
</evidence>
<dbReference type="InterPro" id="IPR036429">
    <property type="entry name" value="SpoA-like_sf"/>
</dbReference>